<sequence>MKERWEIDLSPGMRTVPDRPEDLRAVAGRALAPCDMVVFLIYIHGSPEGITRGERGLATTNDLKRHHPV</sequence>
<name>A0ABQ5ZEX8_9HYPH</name>
<gene>
    <name evidence="1" type="ORF">GCM10007923_14830</name>
</gene>
<dbReference type="Proteomes" id="UP001156702">
    <property type="component" value="Unassembled WGS sequence"/>
</dbReference>
<dbReference type="EMBL" id="BSOP01000013">
    <property type="protein sequence ID" value="GLR50277.1"/>
    <property type="molecule type" value="Genomic_DNA"/>
</dbReference>
<comment type="caution">
    <text evidence="1">The sequence shown here is derived from an EMBL/GenBank/DDBJ whole genome shotgun (WGS) entry which is preliminary data.</text>
</comment>
<accession>A0ABQ5ZEX8</accession>
<evidence type="ECO:0000313" key="2">
    <source>
        <dbReference type="Proteomes" id="UP001156702"/>
    </source>
</evidence>
<keyword evidence="2" id="KW-1185">Reference proteome</keyword>
<proteinExistence type="predicted"/>
<protein>
    <submittedName>
        <fullName evidence="1">Uncharacterized protein</fullName>
    </submittedName>
</protein>
<reference evidence="2" key="1">
    <citation type="journal article" date="2019" name="Int. J. Syst. Evol. Microbiol.">
        <title>The Global Catalogue of Microorganisms (GCM) 10K type strain sequencing project: providing services to taxonomists for standard genome sequencing and annotation.</title>
        <authorList>
            <consortium name="The Broad Institute Genomics Platform"/>
            <consortium name="The Broad Institute Genome Sequencing Center for Infectious Disease"/>
            <person name="Wu L."/>
            <person name="Ma J."/>
        </authorList>
    </citation>
    <scope>NUCLEOTIDE SEQUENCE [LARGE SCALE GENOMIC DNA]</scope>
    <source>
        <strain evidence="2">NBRC 102122</strain>
    </source>
</reference>
<organism evidence="1 2">
    <name type="scientific">Shinella yambaruensis</name>
    <dbReference type="NCBI Taxonomy" id="415996"/>
    <lineage>
        <taxon>Bacteria</taxon>
        <taxon>Pseudomonadati</taxon>
        <taxon>Pseudomonadota</taxon>
        <taxon>Alphaproteobacteria</taxon>
        <taxon>Hyphomicrobiales</taxon>
        <taxon>Rhizobiaceae</taxon>
        <taxon>Shinella</taxon>
    </lineage>
</organism>
<evidence type="ECO:0000313" key="1">
    <source>
        <dbReference type="EMBL" id="GLR50277.1"/>
    </source>
</evidence>